<dbReference type="PROSITE" id="PS51186">
    <property type="entry name" value="GNAT"/>
    <property type="match status" value="1"/>
</dbReference>
<dbReference type="SUPFAM" id="SSF55729">
    <property type="entry name" value="Acyl-CoA N-acyltransferases (Nat)"/>
    <property type="match status" value="1"/>
</dbReference>
<evidence type="ECO:0000313" key="2">
    <source>
        <dbReference type="EMBL" id="WHI60231.1"/>
    </source>
</evidence>
<dbReference type="CDD" id="cd04301">
    <property type="entry name" value="NAT_SF"/>
    <property type="match status" value="1"/>
</dbReference>
<dbReference type="InterPro" id="IPR000182">
    <property type="entry name" value="GNAT_dom"/>
</dbReference>
<gene>
    <name evidence="2" type="ORF">PYH69_00900</name>
</gene>
<dbReference type="Gene3D" id="3.40.630.30">
    <property type="match status" value="1"/>
</dbReference>
<dbReference type="RefSeq" id="WP_282862443.1">
    <property type="nucleotide sequence ID" value="NZ_CP118848.1"/>
</dbReference>
<evidence type="ECO:0000313" key="3">
    <source>
        <dbReference type="Proteomes" id="UP001223261"/>
    </source>
</evidence>
<protein>
    <submittedName>
        <fullName evidence="2">GNAT family N-acetyltransferase</fullName>
    </submittedName>
</protein>
<accession>A0AAX3W5N3</accession>
<dbReference type="InterPro" id="IPR016181">
    <property type="entry name" value="Acyl_CoA_acyltransferase"/>
</dbReference>
<dbReference type="GO" id="GO:0016747">
    <property type="term" value="F:acyltransferase activity, transferring groups other than amino-acyl groups"/>
    <property type="evidence" value="ECO:0007669"/>
    <property type="project" value="InterPro"/>
</dbReference>
<proteinExistence type="predicted"/>
<organism evidence="2 3">
    <name type="scientific">Mammaliicoccus lentus</name>
    <name type="common">Staphylococcus lentus</name>
    <dbReference type="NCBI Taxonomy" id="42858"/>
    <lineage>
        <taxon>Bacteria</taxon>
        <taxon>Bacillati</taxon>
        <taxon>Bacillota</taxon>
        <taxon>Bacilli</taxon>
        <taxon>Bacillales</taxon>
        <taxon>Staphylococcaceae</taxon>
        <taxon>Mammaliicoccus</taxon>
    </lineage>
</organism>
<dbReference type="Pfam" id="PF13508">
    <property type="entry name" value="Acetyltransf_7"/>
    <property type="match status" value="1"/>
</dbReference>
<dbReference type="EMBL" id="CP118848">
    <property type="protein sequence ID" value="WHI60231.1"/>
    <property type="molecule type" value="Genomic_DNA"/>
</dbReference>
<feature type="domain" description="N-acetyltransferase" evidence="1">
    <location>
        <begin position="1"/>
        <end position="121"/>
    </location>
</feature>
<evidence type="ECO:0000259" key="1">
    <source>
        <dbReference type="PROSITE" id="PS51186"/>
    </source>
</evidence>
<dbReference type="Proteomes" id="UP001223261">
    <property type="component" value="Chromosome"/>
</dbReference>
<dbReference type="AlphaFoldDB" id="A0AAX3W5N3"/>
<sequence length="121" mass="14119">MQIRNAIDLDVDALYKITQAEGWHTFTKELLSKLLMTSKIIVIEDNQELVGYTRFLTDESLTLYITEIIVAKEYRSQGYGESMIKHLQETFPTVRIELLSHNNQFYKKLSFRNIGSGFRLP</sequence>
<reference evidence="2" key="1">
    <citation type="journal article" date="2023" name="Antibiotics">
        <title>Prevalence and Molecular Characterization of Methicillin-Resistant Staphylococci (MRS) and Mammaliicocci (MRM) in Dromedary Camels from Algeria: First Detection of SCCmec-mecC Hybrid in Methicillin-Resistant Mammaliicoccus lentus.</title>
        <authorList>
            <person name="Belhout C."/>
            <person name="Boyen F."/>
            <person name="Vereecke N."/>
            <person name="Theuns S."/>
            <person name="Taibi N."/>
            <person name="Stegger M."/>
            <person name="de la Fe-Rodriguez P.Y."/>
            <person name="Bouayad L."/>
            <person name="Elgroud R."/>
            <person name="Butaye P."/>
        </authorList>
    </citation>
    <scope>NUCLEOTIDE SEQUENCE</scope>
    <source>
        <strain evidence="2">7048</strain>
    </source>
</reference>
<name>A0AAX3W5N3_MAMLE</name>